<dbReference type="GO" id="GO:0046872">
    <property type="term" value="F:metal ion binding"/>
    <property type="evidence" value="ECO:0007669"/>
    <property type="project" value="UniProtKB-KW"/>
</dbReference>
<dbReference type="InterPro" id="IPR036909">
    <property type="entry name" value="Cyt_c-like_dom_sf"/>
</dbReference>
<dbReference type="GO" id="GO:0009055">
    <property type="term" value="F:electron transfer activity"/>
    <property type="evidence" value="ECO:0007669"/>
    <property type="project" value="InterPro"/>
</dbReference>
<dbReference type="STRING" id="1895771.BGO89_00680"/>
<dbReference type="AlphaFoldDB" id="A0A1M3L6K6"/>
<dbReference type="GO" id="GO:0020037">
    <property type="term" value="F:heme binding"/>
    <property type="evidence" value="ECO:0007669"/>
    <property type="project" value="InterPro"/>
</dbReference>
<dbReference type="InterPro" id="IPR051459">
    <property type="entry name" value="Cytochrome_c-type_DH"/>
</dbReference>
<keyword evidence="5" id="KW-0812">Transmembrane</keyword>
<protein>
    <recommendedName>
        <fullName evidence="6">Cytochrome c domain-containing protein</fullName>
    </recommendedName>
</protein>
<evidence type="ECO:0000313" key="7">
    <source>
        <dbReference type="EMBL" id="OJX61144.1"/>
    </source>
</evidence>
<keyword evidence="2 4" id="KW-0479">Metal-binding</keyword>
<dbReference type="Gene3D" id="1.10.760.10">
    <property type="entry name" value="Cytochrome c-like domain"/>
    <property type="match status" value="2"/>
</dbReference>
<evidence type="ECO:0000256" key="5">
    <source>
        <dbReference type="SAM" id="Phobius"/>
    </source>
</evidence>
<keyword evidence="1 4" id="KW-0349">Heme</keyword>
<evidence type="ECO:0000256" key="1">
    <source>
        <dbReference type="ARBA" id="ARBA00022617"/>
    </source>
</evidence>
<dbReference type="PANTHER" id="PTHR35008">
    <property type="entry name" value="BLL4482 PROTEIN-RELATED"/>
    <property type="match status" value="1"/>
</dbReference>
<feature type="domain" description="Cytochrome c" evidence="6">
    <location>
        <begin position="194"/>
        <end position="296"/>
    </location>
</feature>
<keyword evidence="3 4" id="KW-0408">Iron</keyword>
<feature type="domain" description="Cytochrome c" evidence="6">
    <location>
        <begin position="52"/>
        <end position="152"/>
    </location>
</feature>
<organism evidence="7 8">
    <name type="scientific">Candidatus Kapaibacterium thiocyanatum</name>
    <dbReference type="NCBI Taxonomy" id="1895771"/>
    <lineage>
        <taxon>Bacteria</taxon>
        <taxon>Pseudomonadati</taxon>
        <taxon>Candidatus Kapaibacteriota</taxon>
        <taxon>Candidatus Kapaibacteriia</taxon>
        <taxon>Candidatus Kapaibacteriales</taxon>
        <taxon>Candidatus Kapaibacteriaceae</taxon>
        <taxon>Candidatus Kapaibacterium</taxon>
    </lineage>
</organism>
<dbReference type="PANTHER" id="PTHR35008:SF4">
    <property type="entry name" value="BLL4482 PROTEIN"/>
    <property type="match status" value="1"/>
</dbReference>
<sequence>MKRLLKIVGWMLGGVVGIVVLLLATAYTTSSIAFNKHYDIPGRDIPVPTDSASIAEGKRMVSFRACTDCHGPNLAGRTFMDPGPIVGRATAPNITGGQGSRTGSFTTRDWDRAIRHGVSPEGRCYIIMPAKDYFRTSDTDLGKMIAYLKNVPKVDSPDLNAEVTIGPLMRTLYMFGQVPDLVPAEVVDHSYIPTEPRRGITLEHGQYMAQTCTGCHQSTFKGGPLPGMPPDFPPAADITPAGRIKSYSDATFLQMLRTGKTPEGRKLDPKYMPWPAFANMTDDEIRSLYLFLAKQS</sequence>
<reference evidence="7 8" key="1">
    <citation type="submission" date="2016-09" db="EMBL/GenBank/DDBJ databases">
        <title>Genome-resolved meta-omics ties microbial dynamics to process performance in biotechnology for thiocyanate degradation.</title>
        <authorList>
            <person name="Kantor R.S."/>
            <person name="Huddy R.J."/>
            <person name="Iyer R."/>
            <person name="Thomas B.C."/>
            <person name="Brown C.T."/>
            <person name="Anantharaman K."/>
            <person name="Tringe S."/>
            <person name="Hettich R.L."/>
            <person name="Harrison S.T."/>
            <person name="Banfield J.F."/>
        </authorList>
    </citation>
    <scope>NUCLEOTIDE SEQUENCE [LARGE SCALE GENOMIC DNA]</scope>
    <source>
        <strain evidence="7">59-99</strain>
    </source>
</reference>
<evidence type="ECO:0000313" key="8">
    <source>
        <dbReference type="Proteomes" id="UP000184233"/>
    </source>
</evidence>
<proteinExistence type="predicted"/>
<accession>A0A1M3L6K6</accession>
<name>A0A1M3L6K6_9BACT</name>
<dbReference type="SUPFAM" id="SSF46626">
    <property type="entry name" value="Cytochrome c"/>
    <property type="match status" value="2"/>
</dbReference>
<comment type="caution">
    <text evidence="7">The sequence shown here is derived from an EMBL/GenBank/DDBJ whole genome shotgun (WGS) entry which is preliminary data.</text>
</comment>
<dbReference type="EMBL" id="MKVH01000002">
    <property type="protein sequence ID" value="OJX61144.1"/>
    <property type="molecule type" value="Genomic_DNA"/>
</dbReference>
<feature type="transmembrane region" description="Helical" evidence="5">
    <location>
        <begin position="7"/>
        <end position="27"/>
    </location>
</feature>
<dbReference type="PROSITE" id="PS51007">
    <property type="entry name" value="CYTC"/>
    <property type="match status" value="2"/>
</dbReference>
<dbReference type="Proteomes" id="UP000184233">
    <property type="component" value="Unassembled WGS sequence"/>
</dbReference>
<gene>
    <name evidence="7" type="ORF">BGO89_00680</name>
</gene>
<dbReference type="InterPro" id="IPR009056">
    <property type="entry name" value="Cyt_c-like_dom"/>
</dbReference>
<dbReference type="Pfam" id="PF00034">
    <property type="entry name" value="Cytochrom_C"/>
    <property type="match status" value="2"/>
</dbReference>
<evidence type="ECO:0000256" key="3">
    <source>
        <dbReference type="ARBA" id="ARBA00023004"/>
    </source>
</evidence>
<keyword evidence="5" id="KW-0472">Membrane</keyword>
<evidence type="ECO:0000256" key="2">
    <source>
        <dbReference type="ARBA" id="ARBA00022723"/>
    </source>
</evidence>
<evidence type="ECO:0000259" key="6">
    <source>
        <dbReference type="PROSITE" id="PS51007"/>
    </source>
</evidence>
<evidence type="ECO:0000256" key="4">
    <source>
        <dbReference type="PROSITE-ProRule" id="PRU00433"/>
    </source>
</evidence>
<keyword evidence="5" id="KW-1133">Transmembrane helix</keyword>